<gene>
    <name evidence="2" type="ORF">C9994_02100</name>
</gene>
<dbReference type="Proteomes" id="UP000240608">
    <property type="component" value="Unassembled WGS sequence"/>
</dbReference>
<dbReference type="InterPro" id="IPR000120">
    <property type="entry name" value="Amidase"/>
</dbReference>
<dbReference type="SUPFAM" id="SSF75304">
    <property type="entry name" value="Amidase signature (AS) enzymes"/>
    <property type="match status" value="1"/>
</dbReference>
<dbReference type="EMBL" id="PYVU01000010">
    <property type="protein sequence ID" value="PTB97577.1"/>
    <property type="molecule type" value="Genomic_DNA"/>
</dbReference>
<organism evidence="2 3">
    <name type="scientific">Marivirga lumbricoides</name>
    <dbReference type="NCBI Taxonomy" id="1046115"/>
    <lineage>
        <taxon>Bacteria</taxon>
        <taxon>Pseudomonadati</taxon>
        <taxon>Bacteroidota</taxon>
        <taxon>Cytophagia</taxon>
        <taxon>Cytophagales</taxon>
        <taxon>Marivirgaceae</taxon>
        <taxon>Marivirga</taxon>
    </lineage>
</organism>
<evidence type="ECO:0000313" key="2">
    <source>
        <dbReference type="EMBL" id="PTB97577.1"/>
    </source>
</evidence>
<reference evidence="2 3" key="1">
    <citation type="submission" date="2018-03" db="EMBL/GenBank/DDBJ databases">
        <title>Cross-interface Injection: A General Nanoliter Liquid Handling Method Applied to Single Cells Genome Amplification Automated Nanoliter Liquid Handling Applied to Single Cell Multiple Displacement Amplification.</title>
        <authorList>
            <person name="Yun J."/>
            <person name="Xu P."/>
            <person name="Xu J."/>
            <person name="Dai X."/>
            <person name="Wang Y."/>
            <person name="Zheng X."/>
            <person name="Cao C."/>
            <person name="Yi Q."/>
            <person name="Zhu Y."/>
            <person name="Wang L."/>
            <person name="Dong Z."/>
            <person name="Huang Y."/>
            <person name="Huang L."/>
            <person name="Du W."/>
        </authorList>
    </citation>
    <scope>NUCLEOTIDE SEQUENCE [LARGE SCALE GENOMIC DNA]</scope>
    <source>
        <strain evidence="2 3">Z-D1-2</strain>
    </source>
</reference>
<accession>A0A2T4DUU9</accession>
<dbReference type="PANTHER" id="PTHR11895">
    <property type="entry name" value="TRANSAMIDASE"/>
    <property type="match status" value="1"/>
</dbReference>
<protein>
    <submittedName>
        <fullName evidence="2">Amidase</fullName>
    </submittedName>
</protein>
<dbReference type="InterPro" id="IPR036928">
    <property type="entry name" value="AS_sf"/>
</dbReference>
<evidence type="ECO:0000313" key="3">
    <source>
        <dbReference type="Proteomes" id="UP000240608"/>
    </source>
</evidence>
<proteinExistence type="predicted"/>
<dbReference type="Pfam" id="PF01425">
    <property type="entry name" value="Amidase"/>
    <property type="match status" value="1"/>
</dbReference>
<comment type="caution">
    <text evidence="2">The sequence shown here is derived from an EMBL/GenBank/DDBJ whole genome shotgun (WGS) entry which is preliminary data.</text>
</comment>
<evidence type="ECO:0000259" key="1">
    <source>
        <dbReference type="Pfam" id="PF01425"/>
    </source>
</evidence>
<dbReference type="GO" id="GO:0050567">
    <property type="term" value="F:glutaminyl-tRNA synthase (glutamine-hydrolyzing) activity"/>
    <property type="evidence" value="ECO:0007669"/>
    <property type="project" value="TreeGrafter"/>
</dbReference>
<dbReference type="Gene3D" id="3.90.1300.10">
    <property type="entry name" value="Amidase signature (AS) domain"/>
    <property type="match status" value="1"/>
</dbReference>
<dbReference type="InterPro" id="IPR023631">
    <property type="entry name" value="Amidase_dom"/>
</dbReference>
<feature type="domain" description="Amidase" evidence="1">
    <location>
        <begin position="134"/>
        <end position="489"/>
    </location>
</feature>
<dbReference type="PANTHER" id="PTHR11895:SF73">
    <property type="entry name" value="AMIDASE FAMILY PROTEIN"/>
    <property type="match status" value="1"/>
</dbReference>
<name>A0A2T4DUU9_9BACT</name>
<dbReference type="AlphaFoldDB" id="A0A2T4DUU9"/>
<sequence length="550" mass="60531">MKKSHLITLISAIAFFIAGFAINDVNEITKEDILSTLKLLGLNYSEAEVDSLHTEIVDLKASYQKIRSSSPSNEVIPANIFSPSTMYPPANNRADDVYIRQGKVEMPKNKEDLAFYSIKELAWLIENQKITPLELTHIYLNRIKKYDDALKSVVNITEELALQQAKKATEEIKKGVYKGLLHGIPYGVKDLLAVEGYKTTWGAMPYKDQVINETATVVKKLEERGAVLIAKLTLGALAYGDIWYGGVTKNPWNLNQGSSGSSAGPASATVAGLVAFSIGSETLGSIVSPSTRCGASGLRPTFGGVSRNGAMALSWSMDKLGPICRSAEDAAIVFAAIHGKDEKDPYSLDYNFSYHPEKAKLKVAYAKDLFSNSWNARNDSMMLATFRENGIKIEAVDWFKTDLPVGDLSIILTAEAAAAFDELIISGAAGKMVWQDKNAWPNLFRAARTIPAVEYINANRLRTQLISQYQQWIKQYDAVIVPSFGGNQLLVTNLTGHPSVVLPNGFNPNESPTSFTITGNYYAEGKLLELAGKFQTLTDYHNRRPPYFNK</sequence>